<gene>
    <name evidence="1" type="ORF">INT43_006195</name>
</gene>
<evidence type="ECO:0000313" key="2">
    <source>
        <dbReference type="Proteomes" id="UP000654370"/>
    </source>
</evidence>
<proteinExistence type="predicted"/>
<dbReference type="EMBL" id="JAEPQZ010000003">
    <property type="protein sequence ID" value="KAG2183200.1"/>
    <property type="molecule type" value="Genomic_DNA"/>
</dbReference>
<comment type="caution">
    <text evidence="1">The sequence shown here is derived from an EMBL/GenBank/DDBJ whole genome shotgun (WGS) entry which is preliminary data.</text>
</comment>
<evidence type="ECO:0000313" key="1">
    <source>
        <dbReference type="EMBL" id="KAG2183200.1"/>
    </source>
</evidence>
<sequence>MLQLNMSKIAKLLREMYALDTQSEQDTIIKQLMVENQGLRDALNKDVHILNLEADADSPREKSSDSLLH</sequence>
<organism evidence="1 2">
    <name type="scientific">Mortierella isabellina</name>
    <name type="common">Filamentous fungus</name>
    <name type="synonym">Umbelopsis isabellina</name>
    <dbReference type="NCBI Taxonomy" id="91625"/>
    <lineage>
        <taxon>Eukaryota</taxon>
        <taxon>Fungi</taxon>
        <taxon>Fungi incertae sedis</taxon>
        <taxon>Mucoromycota</taxon>
        <taxon>Mucoromycotina</taxon>
        <taxon>Umbelopsidomycetes</taxon>
        <taxon>Umbelopsidales</taxon>
        <taxon>Umbelopsidaceae</taxon>
        <taxon>Umbelopsis</taxon>
    </lineage>
</organism>
<dbReference type="AlphaFoldDB" id="A0A8H7UHF8"/>
<dbReference type="OrthoDB" id="21214at2759"/>
<name>A0A8H7UHF8_MORIS</name>
<accession>A0A8H7UHF8</accession>
<keyword evidence="2" id="KW-1185">Reference proteome</keyword>
<dbReference type="Proteomes" id="UP000654370">
    <property type="component" value="Unassembled WGS sequence"/>
</dbReference>
<reference evidence="1" key="1">
    <citation type="submission" date="2020-12" db="EMBL/GenBank/DDBJ databases">
        <title>Metabolic potential, ecology and presence of endohyphal bacteria is reflected in genomic diversity of Mucoromycotina.</title>
        <authorList>
            <person name="Muszewska A."/>
            <person name="Okrasinska A."/>
            <person name="Steczkiewicz K."/>
            <person name="Drgas O."/>
            <person name="Orlowska M."/>
            <person name="Perlinska-Lenart U."/>
            <person name="Aleksandrzak-Piekarczyk T."/>
            <person name="Szatraj K."/>
            <person name="Zielenkiewicz U."/>
            <person name="Pilsyk S."/>
            <person name="Malc E."/>
            <person name="Mieczkowski P."/>
            <person name="Kruszewska J.S."/>
            <person name="Biernat P."/>
            <person name="Pawlowska J."/>
        </authorList>
    </citation>
    <scope>NUCLEOTIDE SEQUENCE</scope>
    <source>
        <strain evidence="1">WA0000067209</strain>
    </source>
</reference>
<protein>
    <submittedName>
        <fullName evidence="1">Uncharacterized protein</fullName>
    </submittedName>
</protein>